<feature type="compositionally biased region" description="Basic and acidic residues" evidence="1">
    <location>
        <begin position="1"/>
        <end position="15"/>
    </location>
</feature>
<name>A0A426ZW78_ENSVE</name>
<dbReference type="Proteomes" id="UP000287651">
    <property type="component" value="Unassembled WGS sequence"/>
</dbReference>
<accession>A0A426ZW78</accession>
<dbReference type="EMBL" id="AMZH03004756">
    <property type="protein sequence ID" value="RRT68238.1"/>
    <property type="molecule type" value="Genomic_DNA"/>
</dbReference>
<sequence>MAVREVKGNRRGDKQAEEEEEEEQQAIEITRPRKRSYLAAPLALSPPAAVVAPLARSPAAPLLSATVWGFGMECEVIRAQTGSSPGTDGEAGHL</sequence>
<feature type="region of interest" description="Disordered" evidence="1">
    <location>
        <begin position="1"/>
        <end position="29"/>
    </location>
</feature>
<proteinExistence type="predicted"/>
<comment type="caution">
    <text evidence="2">The sequence shown here is derived from an EMBL/GenBank/DDBJ whole genome shotgun (WGS) entry which is preliminary data.</text>
</comment>
<evidence type="ECO:0000256" key="1">
    <source>
        <dbReference type="SAM" id="MobiDB-lite"/>
    </source>
</evidence>
<protein>
    <submittedName>
        <fullName evidence="2">Uncharacterized protein</fullName>
    </submittedName>
</protein>
<gene>
    <name evidence="2" type="ORF">B296_00038475</name>
</gene>
<evidence type="ECO:0000313" key="3">
    <source>
        <dbReference type="Proteomes" id="UP000287651"/>
    </source>
</evidence>
<reference evidence="2 3" key="1">
    <citation type="journal article" date="2014" name="Agronomy (Basel)">
        <title>A Draft Genome Sequence for Ensete ventricosum, the Drought-Tolerant Tree Against Hunger.</title>
        <authorList>
            <person name="Harrison J."/>
            <person name="Moore K.A."/>
            <person name="Paszkiewicz K."/>
            <person name="Jones T."/>
            <person name="Grant M."/>
            <person name="Ambacheew D."/>
            <person name="Muzemil S."/>
            <person name="Studholme D.J."/>
        </authorList>
    </citation>
    <scope>NUCLEOTIDE SEQUENCE [LARGE SCALE GENOMIC DNA]</scope>
</reference>
<dbReference type="AlphaFoldDB" id="A0A426ZW78"/>
<evidence type="ECO:0000313" key="2">
    <source>
        <dbReference type="EMBL" id="RRT68238.1"/>
    </source>
</evidence>
<organism evidence="2 3">
    <name type="scientific">Ensete ventricosum</name>
    <name type="common">Abyssinian banana</name>
    <name type="synonym">Musa ensete</name>
    <dbReference type="NCBI Taxonomy" id="4639"/>
    <lineage>
        <taxon>Eukaryota</taxon>
        <taxon>Viridiplantae</taxon>
        <taxon>Streptophyta</taxon>
        <taxon>Embryophyta</taxon>
        <taxon>Tracheophyta</taxon>
        <taxon>Spermatophyta</taxon>
        <taxon>Magnoliopsida</taxon>
        <taxon>Liliopsida</taxon>
        <taxon>Zingiberales</taxon>
        <taxon>Musaceae</taxon>
        <taxon>Ensete</taxon>
    </lineage>
</organism>
<feature type="compositionally biased region" description="Acidic residues" evidence="1">
    <location>
        <begin position="16"/>
        <end position="25"/>
    </location>
</feature>